<sequence>MSTPTTTLPVLVLAVLLWTGPGSPAACRVAALWPAPRSSRLRRRPIAAAPAVVGALGGFALAGPGGAAAGALVALTAAGRRRRARGLSEAAATAGELADAVSRISEELRAGGHPAGALAGFGADGPRAGAILAGAAAAARLGDAVPAALRREAASHPAVAADIERIATAWSMAERFGVPLAELLARAHRDIRWRVRFAGTVRAQLAGPRATAVVLTALPALGLGLGQLVGADPIAVLRGGLLGQAMLVVGAGLAAAGAAWSDRILRSAVPR</sequence>
<evidence type="ECO:0000313" key="2">
    <source>
        <dbReference type="EMBL" id="MCO1654197.1"/>
    </source>
</evidence>
<evidence type="ECO:0000313" key="3">
    <source>
        <dbReference type="Proteomes" id="UP001165283"/>
    </source>
</evidence>
<evidence type="ECO:0000256" key="1">
    <source>
        <dbReference type="SAM" id="Phobius"/>
    </source>
</evidence>
<keyword evidence="1" id="KW-0472">Membrane</keyword>
<gene>
    <name evidence="2" type="ORF">KDL28_03930</name>
</gene>
<dbReference type="Proteomes" id="UP001165283">
    <property type="component" value="Unassembled WGS sequence"/>
</dbReference>
<accession>A0ABT0ZU06</accession>
<keyword evidence="1" id="KW-0812">Transmembrane</keyword>
<reference evidence="2" key="1">
    <citation type="submission" date="2021-04" db="EMBL/GenBank/DDBJ databases">
        <title>Pseudonocardia sp. nov., isolated from sandy soil of mangrove forest.</title>
        <authorList>
            <person name="Zan Z."/>
            <person name="Huang R."/>
            <person name="Liu W."/>
        </authorList>
    </citation>
    <scope>NUCLEOTIDE SEQUENCE</scope>
    <source>
        <strain evidence="2">S2-4</strain>
    </source>
</reference>
<keyword evidence="3" id="KW-1185">Reference proteome</keyword>
<name>A0ABT0ZU06_9PSEU</name>
<dbReference type="PANTHER" id="PTHR35007:SF4">
    <property type="entry name" value="CONSERVED TRANSMEMBRANE PROTEIN-RELATED"/>
    <property type="match status" value="1"/>
</dbReference>
<comment type="caution">
    <text evidence="2">The sequence shown here is derived from an EMBL/GenBank/DDBJ whole genome shotgun (WGS) entry which is preliminary data.</text>
</comment>
<proteinExistence type="predicted"/>
<feature type="transmembrane region" description="Helical" evidence="1">
    <location>
        <begin position="51"/>
        <end position="75"/>
    </location>
</feature>
<dbReference type="EMBL" id="JAGSOV010000009">
    <property type="protein sequence ID" value="MCO1654197.1"/>
    <property type="molecule type" value="Genomic_DNA"/>
</dbReference>
<organism evidence="2 3">
    <name type="scientific">Pseudonocardia humida</name>
    <dbReference type="NCBI Taxonomy" id="2800819"/>
    <lineage>
        <taxon>Bacteria</taxon>
        <taxon>Bacillati</taxon>
        <taxon>Actinomycetota</taxon>
        <taxon>Actinomycetes</taxon>
        <taxon>Pseudonocardiales</taxon>
        <taxon>Pseudonocardiaceae</taxon>
        <taxon>Pseudonocardia</taxon>
    </lineage>
</organism>
<dbReference type="PANTHER" id="PTHR35007">
    <property type="entry name" value="INTEGRAL MEMBRANE PROTEIN-RELATED"/>
    <property type="match status" value="1"/>
</dbReference>
<dbReference type="RefSeq" id="WP_252435797.1">
    <property type="nucleotide sequence ID" value="NZ_JAGSOV010000009.1"/>
</dbReference>
<keyword evidence="1" id="KW-1133">Transmembrane helix</keyword>
<protein>
    <submittedName>
        <fullName evidence="2">Secretion system protein</fullName>
    </submittedName>
</protein>